<sequence>NTSVYLNDAKDNDNSNNLSNTSVYINDAKDYDNSNDSSDTNYDDI</sequence>
<evidence type="ECO:0000256" key="1">
    <source>
        <dbReference type="SAM" id="MobiDB-lite"/>
    </source>
</evidence>
<feature type="non-terminal residue" evidence="2">
    <location>
        <position position="1"/>
    </location>
</feature>
<dbReference type="Proteomes" id="UP000789570">
    <property type="component" value="Unassembled WGS sequence"/>
</dbReference>
<comment type="caution">
    <text evidence="2">The sequence shown here is derived from an EMBL/GenBank/DDBJ whole genome shotgun (WGS) entry which is preliminary data.</text>
</comment>
<keyword evidence="3" id="KW-1185">Reference proteome</keyword>
<name>A0A9N9NQE3_9GLOM</name>
<organism evidence="2 3">
    <name type="scientific">Funneliformis caledonium</name>
    <dbReference type="NCBI Taxonomy" id="1117310"/>
    <lineage>
        <taxon>Eukaryota</taxon>
        <taxon>Fungi</taxon>
        <taxon>Fungi incertae sedis</taxon>
        <taxon>Mucoromycota</taxon>
        <taxon>Glomeromycotina</taxon>
        <taxon>Glomeromycetes</taxon>
        <taxon>Glomerales</taxon>
        <taxon>Glomeraceae</taxon>
        <taxon>Funneliformis</taxon>
    </lineage>
</organism>
<proteinExistence type="predicted"/>
<protein>
    <submittedName>
        <fullName evidence="2">16912_t:CDS:1</fullName>
    </submittedName>
</protein>
<evidence type="ECO:0000313" key="3">
    <source>
        <dbReference type="Proteomes" id="UP000789570"/>
    </source>
</evidence>
<accession>A0A9N9NQE3</accession>
<gene>
    <name evidence="2" type="ORF">FCALED_LOCUS16493</name>
</gene>
<dbReference type="AlphaFoldDB" id="A0A9N9NQE3"/>
<evidence type="ECO:0000313" key="2">
    <source>
        <dbReference type="EMBL" id="CAG8754133.1"/>
    </source>
</evidence>
<dbReference type="EMBL" id="CAJVPQ010019507">
    <property type="protein sequence ID" value="CAG8754133.1"/>
    <property type="molecule type" value="Genomic_DNA"/>
</dbReference>
<reference evidence="2" key="1">
    <citation type="submission" date="2021-06" db="EMBL/GenBank/DDBJ databases">
        <authorList>
            <person name="Kallberg Y."/>
            <person name="Tangrot J."/>
            <person name="Rosling A."/>
        </authorList>
    </citation>
    <scope>NUCLEOTIDE SEQUENCE</scope>
    <source>
        <strain evidence="2">UK204</strain>
    </source>
</reference>
<feature type="region of interest" description="Disordered" evidence="1">
    <location>
        <begin position="1"/>
        <end position="21"/>
    </location>
</feature>